<evidence type="ECO:0000313" key="2">
    <source>
        <dbReference type="Proteomes" id="UP000297716"/>
    </source>
</evidence>
<proteinExistence type="predicted"/>
<protein>
    <submittedName>
        <fullName evidence="1">Uncharacterized protein</fullName>
    </submittedName>
</protein>
<accession>A0A4Z0ZG75</accession>
<comment type="caution">
    <text evidence="1">The sequence shown here is derived from an EMBL/GenBank/DDBJ whole genome shotgun (WGS) entry which is preliminary data.</text>
</comment>
<dbReference type="Pfam" id="PF12014">
    <property type="entry name" value="Cyclin_D1_bind"/>
    <property type="match status" value="1"/>
</dbReference>
<keyword evidence="2" id="KW-1185">Reference proteome</keyword>
<organism evidence="1 2">
    <name type="scientific">Xylaria hypoxylon</name>
    <dbReference type="NCBI Taxonomy" id="37992"/>
    <lineage>
        <taxon>Eukaryota</taxon>
        <taxon>Fungi</taxon>
        <taxon>Dikarya</taxon>
        <taxon>Ascomycota</taxon>
        <taxon>Pezizomycotina</taxon>
        <taxon>Sordariomycetes</taxon>
        <taxon>Xylariomycetidae</taxon>
        <taxon>Xylariales</taxon>
        <taxon>Xylariaceae</taxon>
        <taxon>Xylaria</taxon>
    </lineage>
</organism>
<dbReference type="UniPathway" id="UPA00143"/>
<dbReference type="GO" id="GO:0016567">
    <property type="term" value="P:protein ubiquitination"/>
    <property type="evidence" value="ECO:0007669"/>
    <property type="project" value="UniProtKB-UniPathway"/>
</dbReference>
<dbReference type="Proteomes" id="UP000297716">
    <property type="component" value="Unassembled WGS sequence"/>
</dbReference>
<reference evidence="1 2" key="1">
    <citation type="submission" date="2019-03" db="EMBL/GenBank/DDBJ databases">
        <title>Draft genome sequence of Xylaria hypoxylon DSM 108379, a ubiquitous saprotrophic-parasitic fungi on hardwood.</title>
        <authorList>
            <person name="Buettner E."/>
            <person name="Leonhardt S."/>
            <person name="Gebauer A.M."/>
            <person name="Liers C."/>
            <person name="Hofrichter M."/>
            <person name="Kellner H."/>
        </authorList>
    </citation>
    <scope>NUCLEOTIDE SEQUENCE [LARGE SCALE GENOMIC DNA]</scope>
    <source>
        <strain evidence="1 2">DSM 108379</strain>
    </source>
</reference>
<sequence length="323" mass="36833">MVIAREGSEPWLADRTVHIHHFEPDVKLHLDKPILQFNVDSLENLMRRSLSSPAARRFFPEHPMRYSHKSDPRFSTFVLAKPLEEQDIARHTTSHFPYGMVWPPPTIPAAHRVMGHLGDFAVPGGPTYDLAASPKWRPVNRSEVSDLTFRIRQWMELGPPTMGFHVGEEIVTYSTLDPLLYCEFLLINQPDVDEEGYQEPLVKLESESDEEFQSRFLSQKVYRGRLEAIKLTGDPNVPRGEYTFLADDLGEDGFVGIAREPPFQGARIVKSQGHIAGVGFTGDTYIESQLILVSHNRLAQYWVDFGHISFFERVDIDQFLVAS</sequence>
<dbReference type="AlphaFoldDB" id="A0A4Z0ZG75"/>
<dbReference type="EMBL" id="SKBN01000009">
    <property type="protein sequence ID" value="TGJ87852.1"/>
    <property type="molecule type" value="Genomic_DNA"/>
</dbReference>
<dbReference type="STRING" id="37992.A0A4Z0ZG75"/>
<dbReference type="OrthoDB" id="722566at2759"/>
<name>A0A4Z0ZG75_9PEZI</name>
<gene>
    <name evidence="1" type="ORF">E0Z10_g939</name>
</gene>
<evidence type="ECO:0000313" key="1">
    <source>
        <dbReference type="EMBL" id="TGJ87852.1"/>
    </source>
</evidence>